<evidence type="ECO:0000313" key="3">
    <source>
        <dbReference type="Proteomes" id="UP000148566"/>
    </source>
</evidence>
<organism evidence="2 3">
    <name type="scientific">Avian metapneumovirus type D</name>
    <dbReference type="NCBI Taxonomy" id="519376"/>
    <lineage>
        <taxon>Viruses</taxon>
        <taxon>Riboviria</taxon>
        <taxon>Orthornavirae</taxon>
        <taxon>Negarnaviricota</taxon>
        <taxon>Haploviricotina</taxon>
        <taxon>Monjiviricetes</taxon>
        <taxon>Mononegavirales</taxon>
        <taxon>Pneumoviridae</taxon>
        <taxon>Metapneumovirus</taxon>
        <taxon>Metapneumovirus avis</taxon>
    </lineage>
</organism>
<dbReference type="Pfam" id="PF17512">
    <property type="entry name" value="Sh_2"/>
    <property type="match status" value="1"/>
</dbReference>
<dbReference type="Proteomes" id="UP000148566">
    <property type="component" value="Genome"/>
</dbReference>
<keyword evidence="1" id="KW-1133">Transmembrane helix</keyword>
<keyword evidence="1" id="KW-0472">Membrane</keyword>
<protein>
    <submittedName>
        <fullName evidence="2">Small hydrophobic protein</fullName>
    </submittedName>
</protein>
<proteinExistence type="predicted"/>
<gene>
    <name evidence="2" type="primary">SH</name>
</gene>
<evidence type="ECO:0000256" key="1">
    <source>
        <dbReference type="SAM" id="Phobius"/>
    </source>
</evidence>
<name>A0A077SG97_9MONO</name>
<keyword evidence="1" id="KW-0812">Transmembrane</keyword>
<reference evidence="2 3" key="1">
    <citation type="journal article" date="2014" name="PLoS ONE">
        <title>Molecular Comparisons of Full Length Metapneumovirus (MPV) Genomes, Including Newly Determined French AMPV-C and -D Isolates, Further Supports Possible Subclassification within the MPV Genus.</title>
        <authorList>
            <person name="Brown P.A."/>
            <person name="Lemaitre E."/>
            <person name="Briand F.X."/>
            <person name="Courtillon C."/>
            <person name="Guionie O."/>
            <person name="Allee C."/>
            <person name="Toquin D."/>
            <person name="Bayon-Auboyer M.H."/>
            <person name="Jestin V."/>
            <person name="Eterradossi N."/>
        </authorList>
    </citation>
    <scope>NUCLEOTIDE SEQUENCE [LARGE SCALE GENOMIC DNA]</scope>
    <source>
        <strain evidence="2">Turkey/1985/Fr85.1</strain>
    </source>
</reference>
<feature type="transmembrane region" description="Helical" evidence="1">
    <location>
        <begin position="38"/>
        <end position="58"/>
    </location>
</feature>
<accession>A0A077SG97</accession>
<evidence type="ECO:0000313" key="2">
    <source>
        <dbReference type="EMBL" id="CDN30040.1"/>
    </source>
</evidence>
<sequence>MTATADLGSDSTPQWTKTKAKCTTCCQTSTSCAVVTSAISALIFLAATIGLSVSLAHTKKEIQICKQKLLSLEITATVQPSPVTTLIPKITPIATVKITKDLENSDQPICKNTKTLCDGKIVYQKEDGCLGADEGDDMSCIDLTAKCVETLCNSNPKYDVCMCNVSRSTVSCCYN</sequence>
<dbReference type="InterPro" id="IPR035250">
    <property type="entry name" value="Metap_SH"/>
</dbReference>
<dbReference type="EMBL" id="HG934339">
    <property type="protein sequence ID" value="CDN30040.1"/>
    <property type="molecule type" value="Viral_cRNA"/>
</dbReference>